<keyword evidence="3" id="KW-0540">Nuclease</keyword>
<organism evidence="3 4">
    <name type="scientific">Chitinophaga arvensicola</name>
    <dbReference type="NCBI Taxonomy" id="29529"/>
    <lineage>
        <taxon>Bacteria</taxon>
        <taxon>Pseudomonadati</taxon>
        <taxon>Bacteroidota</taxon>
        <taxon>Chitinophagia</taxon>
        <taxon>Chitinophagales</taxon>
        <taxon>Chitinophagaceae</taxon>
        <taxon>Chitinophaga</taxon>
    </lineage>
</organism>
<keyword evidence="3" id="KW-0255">Endonuclease</keyword>
<dbReference type="RefSeq" id="WP_089893287.1">
    <property type="nucleotide sequence ID" value="NZ_FOJG01000001.1"/>
</dbReference>
<dbReference type="Proteomes" id="UP000199310">
    <property type="component" value="Unassembled WGS sequence"/>
</dbReference>
<gene>
    <name evidence="3" type="ORF">SAMN04488122_1780</name>
</gene>
<evidence type="ECO:0000313" key="3">
    <source>
        <dbReference type="EMBL" id="SEW31475.1"/>
    </source>
</evidence>
<dbReference type="InterPro" id="IPR011856">
    <property type="entry name" value="tRNA_endonuc-like_dom_sf"/>
</dbReference>
<dbReference type="InterPro" id="IPR009362">
    <property type="entry name" value="YhcG_C"/>
</dbReference>
<feature type="domain" description="YhcG PDDEXK nuclease" evidence="1">
    <location>
        <begin position="174"/>
        <end position="328"/>
    </location>
</feature>
<reference evidence="4" key="1">
    <citation type="submission" date="2016-10" db="EMBL/GenBank/DDBJ databases">
        <authorList>
            <person name="Varghese N."/>
            <person name="Submissions S."/>
        </authorList>
    </citation>
    <scope>NUCLEOTIDE SEQUENCE [LARGE SCALE GENOMIC DNA]</scope>
    <source>
        <strain evidence="4">DSM 3695</strain>
    </source>
</reference>
<evidence type="ECO:0000259" key="2">
    <source>
        <dbReference type="Pfam" id="PF17761"/>
    </source>
</evidence>
<dbReference type="AlphaFoldDB" id="A0A1I0QWU0"/>
<evidence type="ECO:0000313" key="4">
    <source>
        <dbReference type="Proteomes" id="UP000199310"/>
    </source>
</evidence>
<dbReference type="GO" id="GO:0004519">
    <property type="term" value="F:endonuclease activity"/>
    <property type="evidence" value="ECO:0007669"/>
    <property type="project" value="UniProtKB-KW"/>
</dbReference>
<sequence length="338" mass="39422">MSYKEFVQDLKRSIVRSRYTAARLANQEQLKLCFLLGQMFSEKIVTENWGAKVVEQIAFDLQQQLPGLKGFSASSLKRMRQFYDVYGKVVIGPSVMGQLQNHFYSISFTHHNRILEKCQIENERLFYITQAAEQFWSVRELEHHLSANLFKHQGNMPHNFNKTLPENIKSKALEVFKDEYLIDFLNINDEDDEGILENEIVNNIRKFIMSMGKGYSFIGNQYKLEVNNNEFFVDLLFYNRHLQCLVAIELKRKKFKPEYAGQLNFYLNVLDDKVKLPHENPSIGIVLCKQKDNMVVDYAIKSIDKALSVGTYTHYQTDNIPDNMKEFLPDAEALGKML</sequence>
<dbReference type="EMBL" id="FOJG01000001">
    <property type="protein sequence ID" value="SEW31475.1"/>
    <property type="molecule type" value="Genomic_DNA"/>
</dbReference>
<proteinExistence type="predicted"/>
<dbReference type="STRING" id="29529.SAMN04488122_1780"/>
<protein>
    <submittedName>
        <fullName evidence="3">Predicted nuclease of restriction endonuclease-like (RecB) superfamily, DUF1016 family</fullName>
    </submittedName>
</protein>
<dbReference type="Pfam" id="PF06250">
    <property type="entry name" value="YhcG_C"/>
    <property type="match status" value="1"/>
</dbReference>
<evidence type="ECO:0000259" key="1">
    <source>
        <dbReference type="Pfam" id="PF06250"/>
    </source>
</evidence>
<dbReference type="PANTHER" id="PTHR30547">
    <property type="entry name" value="UNCHARACTERIZED PROTEIN YHCG-RELATED"/>
    <property type="match status" value="1"/>
</dbReference>
<dbReference type="InterPro" id="IPR053148">
    <property type="entry name" value="PD-DEXK-like_domain"/>
</dbReference>
<dbReference type="GO" id="GO:0003676">
    <property type="term" value="F:nucleic acid binding"/>
    <property type="evidence" value="ECO:0007669"/>
    <property type="project" value="InterPro"/>
</dbReference>
<dbReference type="OrthoDB" id="9801263at2"/>
<feature type="domain" description="YhcG N-terminal" evidence="2">
    <location>
        <begin position="10"/>
        <end position="151"/>
    </location>
</feature>
<dbReference type="Gene3D" id="3.40.1350.10">
    <property type="match status" value="1"/>
</dbReference>
<name>A0A1I0QWU0_9BACT</name>
<dbReference type="Pfam" id="PF17761">
    <property type="entry name" value="DUF1016_N"/>
    <property type="match status" value="1"/>
</dbReference>
<keyword evidence="3" id="KW-0378">Hydrolase</keyword>
<keyword evidence="4" id="KW-1185">Reference proteome</keyword>
<dbReference type="PANTHER" id="PTHR30547:SF0">
    <property type="entry name" value="BLR8175 PROTEIN"/>
    <property type="match status" value="1"/>
</dbReference>
<accession>A0A1I0QWU0</accession>
<dbReference type="InterPro" id="IPR041527">
    <property type="entry name" value="YhcG_N"/>
</dbReference>